<organism evidence="3 4">
    <name type="scientific">Motilimonas pumila</name>
    <dbReference type="NCBI Taxonomy" id="2303987"/>
    <lineage>
        <taxon>Bacteria</taxon>
        <taxon>Pseudomonadati</taxon>
        <taxon>Pseudomonadota</taxon>
        <taxon>Gammaproteobacteria</taxon>
        <taxon>Alteromonadales</taxon>
        <taxon>Alteromonadales genera incertae sedis</taxon>
        <taxon>Motilimonas</taxon>
    </lineage>
</organism>
<reference evidence="3 4" key="1">
    <citation type="submission" date="2018-09" db="EMBL/GenBank/DDBJ databases">
        <authorList>
            <person name="Wang F."/>
        </authorList>
    </citation>
    <scope>NUCLEOTIDE SEQUENCE [LARGE SCALE GENOMIC DNA]</scope>
    <source>
        <strain evidence="3 4">PLHSC7-2</strain>
    </source>
</reference>
<evidence type="ECO:0000313" key="3">
    <source>
        <dbReference type="EMBL" id="RJG35815.1"/>
    </source>
</evidence>
<evidence type="ECO:0000259" key="2">
    <source>
        <dbReference type="Pfam" id="PF20167"/>
    </source>
</evidence>
<sequence>DGQAAPARKARLEQVRVRGVQVDISLPAIRRFLYGESADATRTPLTAEFDYRWQIVKDGQFLREPSLRETTKRWMALHLSVDGEGADWVTEPKGAIKKANLTFTAKFLWLLVRHYLSPTAADNIVTWDRAVLMAAMIAGFEVDFAWLLQAVMHERAFKVTTTYPFPCMIFSLCRSAGVPIWHVDQLKTPLGTVDVGLIRDEANELAPRRGPRPELPPLADDLADTVAQARTATPVASTDTTPVESIPGSSTAPSSSRSAPFPALVPLARVQKLEAQMATLLHHIQPWMQRSIAEVEESLERRMVQHTERQIAEVNKRLDAFELRVLAQPAPPVNVSTLRAAVDSLRVDI</sequence>
<feature type="compositionally biased region" description="Low complexity" evidence="1">
    <location>
        <begin position="245"/>
        <end position="259"/>
    </location>
</feature>
<reference evidence="3 4" key="2">
    <citation type="submission" date="2019-01" db="EMBL/GenBank/DDBJ databases">
        <title>Motilimonas pumilus sp. nov., isolated from the gut of sea cucumber (Apostichopus japonicus).</title>
        <authorList>
            <person name="Wang F.-Q."/>
            <person name="Ren L.-H."/>
            <person name="Lin Y.-W."/>
            <person name="Sun G.-H."/>
            <person name="Du Z.-J."/>
            <person name="Zhao J.-X."/>
            <person name="Liu X.-J."/>
            <person name="Liu L.-J."/>
        </authorList>
    </citation>
    <scope>NUCLEOTIDE SEQUENCE [LARGE SCALE GENOMIC DNA]</scope>
    <source>
        <strain evidence="3 4">PLHSC7-2</strain>
    </source>
</reference>
<dbReference type="Proteomes" id="UP000283255">
    <property type="component" value="Unassembled WGS sequence"/>
</dbReference>
<name>A0A418Y8Z4_9GAMM</name>
<feature type="non-terminal residue" evidence="3">
    <location>
        <position position="1"/>
    </location>
</feature>
<comment type="caution">
    <text evidence="3">The sequence shown here is derived from an EMBL/GenBank/DDBJ whole genome shotgun (WGS) entry which is preliminary data.</text>
</comment>
<gene>
    <name evidence="3" type="ORF">D1Z90_20765</name>
</gene>
<dbReference type="EMBL" id="QZCH01000113">
    <property type="protein sequence ID" value="RJG35815.1"/>
    <property type="molecule type" value="Genomic_DNA"/>
</dbReference>
<feature type="compositionally biased region" description="Polar residues" evidence="1">
    <location>
        <begin position="231"/>
        <end position="243"/>
    </location>
</feature>
<dbReference type="InterPro" id="IPR046796">
    <property type="entry name" value="Transposase_32_dom"/>
</dbReference>
<dbReference type="Pfam" id="PF20167">
    <property type="entry name" value="Transposase_32"/>
    <property type="match status" value="1"/>
</dbReference>
<dbReference type="AlphaFoldDB" id="A0A418Y8Z4"/>
<evidence type="ECO:0000313" key="4">
    <source>
        <dbReference type="Proteomes" id="UP000283255"/>
    </source>
</evidence>
<feature type="region of interest" description="Disordered" evidence="1">
    <location>
        <begin position="231"/>
        <end position="259"/>
    </location>
</feature>
<protein>
    <recommendedName>
        <fullName evidence="2">Putative plant transposon protein domain-containing protein</fullName>
    </recommendedName>
</protein>
<feature type="domain" description="Putative plant transposon protein" evidence="2">
    <location>
        <begin position="11"/>
        <end position="179"/>
    </location>
</feature>
<accession>A0A418Y8Z4</accession>
<feature type="non-terminal residue" evidence="3">
    <location>
        <position position="349"/>
    </location>
</feature>
<keyword evidence="4" id="KW-1185">Reference proteome</keyword>
<proteinExistence type="predicted"/>
<evidence type="ECO:0000256" key="1">
    <source>
        <dbReference type="SAM" id="MobiDB-lite"/>
    </source>
</evidence>